<proteinExistence type="predicted"/>
<protein>
    <submittedName>
        <fullName evidence="1">Uncharacterized protein</fullName>
    </submittedName>
</protein>
<gene>
    <name evidence="1" type="ORF">GXY_09969</name>
</gene>
<comment type="caution">
    <text evidence="1">The sequence shown here is derived from an EMBL/GenBank/DDBJ whole genome shotgun (WGS) entry which is preliminary data.</text>
</comment>
<evidence type="ECO:0000313" key="2">
    <source>
        <dbReference type="Proteomes" id="UP000006468"/>
    </source>
</evidence>
<dbReference type="AlphaFoldDB" id="D5QFS4"/>
<sequence>MAANGLSIFSRYLTMHSNSQSLQKQALDENGMLWAGVYRVEHIWHHLVSRSLSALPAKIHFEFASKSKFKMKFILNY</sequence>
<reference evidence="1 2" key="1">
    <citation type="journal article" date="2010" name="J. Bacteriol.">
        <title>Genome sequence of a cellulose-producing bacterium, Gluconacetobacter hansenii ATCC 23769.</title>
        <authorList>
            <person name="Iyer P.R."/>
            <person name="Geib S.M."/>
            <person name="Catchmark J."/>
            <person name="Kao T.H."/>
            <person name="Tien M."/>
        </authorList>
    </citation>
    <scope>NUCLEOTIDE SEQUENCE [LARGE SCALE GENOMIC DNA]</scope>
    <source>
        <strain evidence="1 2">ATCC 23769</strain>
    </source>
</reference>
<organism evidence="1 2">
    <name type="scientific">Novacetimonas hansenii ATCC 23769</name>
    <dbReference type="NCBI Taxonomy" id="714995"/>
    <lineage>
        <taxon>Bacteria</taxon>
        <taxon>Pseudomonadati</taxon>
        <taxon>Pseudomonadota</taxon>
        <taxon>Alphaproteobacteria</taxon>
        <taxon>Acetobacterales</taxon>
        <taxon>Acetobacteraceae</taxon>
        <taxon>Novacetimonas</taxon>
    </lineage>
</organism>
<accession>D5QFS4</accession>
<evidence type="ECO:0000313" key="1">
    <source>
        <dbReference type="EMBL" id="EFG83980.1"/>
    </source>
</evidence>
<name>D5QFS4_NOVHA</name>
<dbReference type="HOGENOM" id="CLU_2633459_0_0_5"/>
<dbReference type="Proteomes" id="UP000006468">
    <property type="component" value="Chromosome"/>
</dbReference>
<dbReference type="EMBL" id="ADTV01000039">
    <property type="protein sequence ID" value="EFG83980.1"/>
    <property type="molecule type" value="Genomic_DNA"/>
</dbReference>